<dbReference type="PROSITE" id="PS01182">
    <property type="entry name" value="GLYCOSYL_HYDROL_F35"/>
    <property type="match status" value="1"/>
</dbReference>
<dbReference type="InterPro" id="IPR001944">
    <property type="entry name" value="Glycoside_Hdrlase_35"/>
</dbReference>
<keyword evidence="5" id="KW-0052">Apoplast</keyword>
<dbReference type="Pfam" id="PF21467">
    <property type="entry name" value="BetaGal_gal-bd"/>
    <property type="match status" value="1"/>
</dbReference>
<dbReference type="InterPro" id="IPR031330">
    <property type="entry name" value="Gly_Hdrlase_35_cat"/>
</dbReference>
<sequence length="964" mass="108346">MAVSPETTARSSIRTLFLLTLLVSDVEGRRGGTSQGVKYDSRSLIINGRRQLLFSGSVHYPRSTPEMWPEIIARAKHGGLNVIQTYVFWNLHEPVQGQYNFQGKYDVVRFIKLIEKKGMYATLRIGPYIEAEWNYGGFPYWLKEVQNISFRTDNPPFKYHMKRFVEKVISLMKTEKLFASQGGPIILSQVENEYNNVAHAYKDAGLRYVQWVGNMAVALKTGVPWVMCKEKSAPGPVINACNGRNCGDTFDVPNNSTKPFLWTENWTAQYRVFGDPPSQRSAEDLAYSVARFFSKNGTLVNYYMYHGGTNFGRSGSSFVMTRYYDEAPLDEFGLHKEPKYGHLSDLHHALRLCTKALLWGVSSVQPFDIDGFEARVYENAGMKACAAFLSNSNRKIDGTVNFKGTDYYLPRRSISILPDCKTVAFNTQKATKETSMNNRWQMHKDHVPRVRDTRVRSRKTLELFNMTKDTSDYLWYTTSFRLEDDDLPRRHDIRPVLLVSNLGHAMHAFVNGRHVGSGHGTNIEKSFVFHQPIILRGGINHVTILGLTIGLPNSGSYLEHRIAGVHTVVIQGLNTGTLDLSYNGWGHQVGLVGEKLGIFDEKGVNNVNWTQAQNDTPIAWYKRYFDAPSGNDPVALDLTSMSKGMVWINGESIGRYWVSYLNPLQKPSQSVYHVPRSLLKPKDNLMVVFEEHRGKPEGIVMMTVKRDNICTFVSELFPGQALSSLRESSKLRTVAHPEAHLKCTGKKVISSIAFASFGNPEGLCGNYSRGSCHAPQTKPVVEKTCLGKKSCALSMSYEAYGADINCIEHQEKRSEVVELDLVLSNLTMLGKVGRWDGNVRYHPQNPKHHRHCFRPRLCLAQWTGLASHSGDLSIMEGQLNDAVGSKPRVEATVHLGSESFSVCSDAGSLSQQLVTMKDKSMAILKDYITKHNAPNDVPDEVIEGSSDESDEDHDNPPKKSKKRN</sequence>
<comment type="similarity">
    <text evidence="3 12">Belongs to the glycosyl hydrolase 35 family.</text>
</comment>
<evidence type="ECO:0000256" key="2">
    <source>
        <dbReference type="ARBA" id="ARBA00004271"/>
    </source>
</evidence>
<dbReference type="SUPFAM" id="SSF51445">
    <property type="entry name" value="(Trans)glycosidases"/>
    <property type="match status" value="1"/>
</dbReference>
<dbReference type="Pfam" id="PF02140">
    <property type="entry name" value="SUEL_Lectin"/>
    <property type="match status" value="1"/>
</dbReference>
<keyword evidence="8 11" id="KW-0378">Hydrolase</keyword>
<dbReference type="EMBL" id="JAQQAF010000005">
    <property type="protein sequence ID" value="KAJ8485582.1"/>
    <property type="molecule type" value="Genomic_DNA"/>
</dbReference>
<evidence type="ECO:0000313" key="17">
    <source>
        <dbReference type="Proteomes" id="UP001222027"/>
    </source>
</evidence>
<dbReference type="SUPFAM" id="SSF49785">
    <property type="entry name" value="Galactose-binding domain-like"/>
    <property type="match status" value="2"/>
</dbReference>
<comment type="caution">
    <text evidence="16">The sequence shown here is derived from an EMBL/GenBank/DDBJ whole genome shotgun (WGS) entry which is preliminary data.</text>
</comment>
<evidence type="ECO:0000256" key="10">
    <source>
        <dbReference type="ARBA" id="ARBA00023295"/>
    </source>
</evidence>
<dbReference type="FunFam" id="3.20.20.80:FF:000006">
    <property type="entry name" value="Beta-galactosidase"/>
    <property type="match status" value="1"/>
</dbReference>
<dbReference type="EC" id="3.2.1.23" evidence="4 11"/>
<evidence type="ECO:0000256" key="3">
    <source>
        <dbReference type="ARBA" id="ARBA00009809"/>
    </source>
</evidence>
<dbReference type="GO" id="GO:0030246">
    <property type="term" value="F:carbohydrate binding"/>
    <property type="evidence" value="ECO:0007669"/>
    <property type="project" value="InterPro"/>
</dbReference>
<dbReference type="FunFam" id="2.60.120.260:FF:000050">
    <property type="entry name" value="Beta-galactosidase"/>
    <property type="match status" value="1"/>
</dbReference>
<evidence type="ECO:0000256" key="8">
    <source>
        <dbReference type="ARBA" id="ARBA00022801"/>
    </source>
</evidence>
<evidence type="ECO:0000256" key="1">
    <source>
        <dbReference type="ARBA" id="ARBA00001412"/>
    </source>
</evidence>
<dbReference type="InterPro" id="IPR041392">
    <property type="entry name" value="GHD"/>
</dbReference>
<evidence type="ECO:0000259" key="15">
    <source>
        <dbReference type="PROSITE" id="PS50228"/>
    </source>
</evidence>
<dbReference type="PRINTS" id="PR00742">
    <property type="entry name" value="GLHYDRLASE35"/>
</dbReference>
<feature type="region of interest" description="Disordered" evidence="13">
    <location>
        <begin position="931"/>
        <end position="964"/>
    </location>
</feature>
<keyword evidence="10 11" id="KW-0326">Glycosidase</keyword>
<evidence type="ECO:0000256" key="11">
    <source>
        <dbReference type="RuleBase" id="RU000675"/>
    </source>
</evidence>
<gene>
    <name evidence="16" type="ORF">OPV22_018067</name>
</gene>
<dbReference type="InterPro" id="IPR048913">
    <property type="entry name" value="BetaGal_gal-bd"/>
</dbReference>
<name>A0AAV8QTH5_ENSVE</name>
<evidence type="ECO:0000256" key="6">
    <source>
        <dbReference type="ARBA" id="ARBA00022525"/>
    </source>
</evidence>
<protein>
    <recommendedName>
        <fullName evidence="4 11">Beta-galactosidase</fullName>
        <ecNumber evidence="4 11">3.2.1.23</ecNumber>
    </recommendedName>
</protein>
<dbReference type="PANTHER" id="PTHR23421">
    <property type="entry name" value="BETA-GALACTOSIDASE RELATED"/>
    <property type="match status" value="1"/>
</dbReference>
<dbReference type="Gene3D" id="2.60.120.740">
    <property type="match status" value="1"/>
</dbReference>
<evidence type="ECO:0000256" key="9">
    <source>
        <dbReference type="ARBA" id="ARBA00023180"/>
    </source>
</evidence>
<dbReference type="InterPro" id="IPR019801">
    <property type="entry name" value="Glyco_hydro_35_CS"/>
</dbReference>
<keyword evidence="17" id="KW-1185">Reference proteome</keyword>
<evidence type="ECO:0000256" key="4">
    <source>
        <dbReference type="ARBA" id="ARBA00012756"/>
    </source>
</evidence>
<dbReference type="CDD" id="cd22842">
    <property type="entry name" value="Gal_Rha_Lectin_BGal"/>
    <property type="match status" value="1"/>
</dbReference>
<evidence type="ECO:0000256" key="12">
    <source>
        <dbReference type="RuleBase" id="RU003679"/>
    </source>
</evidence>
<keyword evidence="9" id="KW-0325">Glycoprotein</keyword>
<evidence type="ECO:0000256" key="7">
    <source>
        <dbReference type="ARBA" id="ARBA00022729"/>
    </source>
</evidence>
<dbReference type="GO" id="GO:0048046">
    <property type="term" value="C:apoplast"/>
    <property type="evidence" value="ECO:0007669"/>
    <property type="project" value="UniProtKB-SubCell"/>
</dbReference>
<evidence type="ECO:0000313" key="16">
    <source>
        <dbReference type="EMBL" id="KAJ8485582.1"/>
    </source>
</evidence>
<dbReference type="InterPro" id="IPR008979">
    <property type="entry name" value="Galactose-bd-like_sf"/>
</dbReference>
<feature type="chain" id="PRO_5043350419" description="Beta-galactosidase" evidence="14">
    <location>
        <begin position="29"/>
        <end position="964"/>
    </location>
</feature>
<keyword evidence="6" id="KW-0964">Secreted</keyword>
<dbReference type="Pfam" id="PF17834">
    <property type="entry name" value="GHD"/>
    <property type="match status" value="1"/>
</dbReference>
<dbReference type="Gene3D" id="3.20.20.80">
    <property type="entry name" value="Glycosidases"/>
    <property type="match status" value="1"/>
</dbReference>
<dbReference type="Pfam" id="PF01301">
    <property type="entry name" value="Glyco_hydro_35"/>
    <property type="match status" value="1"/>
</dbReference>
<dbReference type="InterPro" id="IPR000922">
    <property type="entry name" value="Lectin_gal-bd_dom"/>
</dbReference>
<feature type="signal peptide" evidence="14">
    <location>
        <begin position="1"/>
        <end position="28"/>
    </location>
</feature>
<organism evidence="16 17">
    <name type="scientific">Ensete ventricosum</name>
    <name type="common">Abyssinian banana</name>
    <name type="synonym">Musa ensete</name>
    <dbReference type="NCBI Taxonomy" id="4639"/>
    <lineage>
        <taxon>Eukaryota</taxon>
        <taxon>Viridiplantae</taxon>
        <taxon>Streptophyta</taxon>
        <taxon>Embryophyta</taxon>
        <taxon>Tracheophyta</taxon>
        <taxon>Spermatophyta</taxon>
        <taxon>Magnoliopsida</taxon>
        <taxon>Liliopsida</taxon>
        <taxon>Zingiberales</taxon>
        <taxon>Musaceae</taxon>
        <taxon>Ensete</taxon>
    </lineage>
</organism>
<evidence type="ECO:0000256" key="14">
    <source>
        <dbReference type="SAM" id="SignalP"/>
    </source>
</evidence>
<dbReference type="GO" id="GO:0004565">
    <property type="term" value="F:beta-galactosidase activity"/>
    <property type="evidence" value="ECO:0007669"/>
    <property type="project" value="UniProtKB-EC"/>
</dbReference>
<dbReference type="InterPro" id="IPR017853">
    <property type="entry name" value="GH"/>
</dbReference>
<feature type="compositionally biased region" description="Acidic residues" evidence="13">
    <location>
        <begin position="937"/>
        <end position="953"/>
    </location>
</feature>
<dbReference type="Gene3D" id="2.60.120.260">
    <property type="entry name" value="Galactose-binding domain-like"/>
    <property type="match status" value="1"/>
</dbReference>
<evidence type="ECO:0000256" key="5">
    <source>
        <dbReference type="ARBA" id="ARBA00022523"/>
    </source>
</evidence>
<dbReference type="InterPro" id="IPR043159">
    <property type="entry name" value="Lectin_gal-bd_sf"/>
</dbReference>
<comment type="subcellular location">
    <subcellularLocation>
        <location evidence="2">Secreted</location>
        <location evidence="2">Extracellular space</location>
        <location evidence="2">Apoplast</location>
    </subcellularLocation>
</comment>
<dbReference type="PROSITE" id="PS50228">
    <property type="entry name" value="SUEL_LECTIN"/>
    <property type="match status" value="1"/>
</dbReference>
<feature type="domain" description="SUEL-type lectin" evidence="15">
    <location>
        <begin position="733"/>
        <end position="806"/>
    </location>
</feature>
<reference evidence="16 17" key="1">
    <citation type="submission" date="2022-12" db="EMBL/GenBank/DDBJ databases">
        <title>Chromosome-scale assembly of the Ensete ventricosum genome.</title>
        <authorList>
            <person name="Dussert Y."/>
            <person name="Stocks J."/>
            <person name="Wendawek A."/>
            <person name="Woldeyes F."/>
            <person name="Nichols R.A."/>
            <person name="Borrell J.S."/>
        </authorList>
    </citation>
    <scope>NUCLEOTIDE SEQUENCE [LARGE SCALE GENOMIC DNA]</scope>
    <source>
        <strain evidence="17">cv. Maze</strain>
        <tissue evidence="16">Seeds</tissue>
    </source>
</reference>
<evidence type="ECO:0000256" key="13">
    <source>
        <dbReference type="SAM" id="MobiDB-lite"/>
    </source>
</evidence>
<keyword evidence="7 14" id="KW-0732">Signal</keyword>
<accession>A0AAV8QTH5</accession>
<dbReference type="GO" id="GO:0005975">
    <property type="term" value="P:carbohydrate metabolic process"/>
    <property type="evidence" value="ECO:0007669"/>
    <property type="project" value="InterPro"/>
</dbReference>
<dbReference type="Proteomes" id="UP001222027">
    <property type="component" value="Unassembled WGS sequence"/>
</dbReference>
<comment type="catalytic activity">
    <reaction evidence="1 11">
        <text>Hydrolysis of terminal non-reducing beta-D-galactose residues in beta-D-galactosides.</text>
        <dbReference type="EC" id="3.2.1.23"/>
    </reaction>
</comment>
<proteinExistence type="inferred from homology"/>
<dbReference type="AlphaFoldDB" id="A0AAV8QTH5"/>